<evidence type="ECO:0000313" key="6">
    <source>
        <dbReference type="Proteomes" id="UP000019109"/>
    </source>
</evidence>
<dbReference type="InterPro" id="IPR002052">
    <property type="entry name" value="DNA_methylase_N6_adenine_CS"/>
</dbReference>
<dbReference type="AlphaFoldDB" id="W4V9L9"/>
<dbReference type="STRING" id="1294263.JCM21531_3044"/>
<keyword evidence="1" id="KW-0489">Methyltransferase</keyword>
<proteinExistence type="inferred from homology"/>
<evidence type="ECO:0000256" key="2">
    <source>
        <dbReference type="ARBA" id="ARBA00022679"/>
    </source>
</evidence>
<evidence type="ECO:0000313" key="5">
    <source>
        <dbReference type="EMBL" id="GAE89508.1"/>
    </source>
</evidence>
<sequence length="178" mass="20636">MIPFPDKKYNIIYADPPWSYKVWNKKEGGRTAESHYQTMKIDEIKRLPVGGLAADDCVLFMWATYPCLNEALETIKAWGFKYKTVGFTWVKRNKKSDTWFWGLGHWTRANAEICIIATKGKPKRISKSVHSIIDAPVEEHSKKPDITRDRIVQLMGDLPRIELFARQKRQAGTYGEMK</sequence>
<dbReference type="PANTHER" id="PTHR12829">
    <property type="entry name" value="N6-ADENOSINE-METHYLTRANSFERASE"/>
    <property type="match status" value="1"/>
</dbReference>
<dbReference type="SUPFAM" id="SSF53335">
    <property type="entry name" value="S-adenosyl-L-methionine-dependent methyltransferases"/>
    <property type="match status" value="1"/>
</dbReference>
<dbReference type="Proteomes" id="UP000019109">
    <property type="component" value="Unassembled WGS sequence"/>
</dbReference>
<comment type="similarity">
    <text evidence="4">Belongs to the MT-A70-like family.</text>
</comment>
<dbReference type="REBASE" id="80372">
    <property type="entry name" value="M.Cst21531ORF3044P"/>
</dbReference>
<dbReference type="InterPro" id="IPR007757">
    <property type="entry name" value="MT-A70-like"/>
</dbReference>
<dbReference type="PANTHER" id="PTHR12829:SF7">
    <property type="entry name" value="N6-ADENOSINE-METHYLTRANSFERASE CATALYTIC SUBUNIT"/>
    <property type="match status" value="1"/>
</dbReference>
<dbReference type="Gene3D" id="3.40.50.150">
    <property type="entry name" value="Vaccinia Virus protein VP39"/>
    <property type="match status" value="1"/>
</dbReference>
<accession>W4V9L9</accession>
<protein>
    <submittedName>
        <fullName evidence="5">MunI-like protein</fullName>
    </submittedName>
</protein>
<dbReference type="GO" id="GO:0008168">
    <property type="term" value="F:methyltransferase activity"/>
    <property type="evidence" value="ECO:0007669"/>
    <property type="project" value="UniProtKB-KW"/>
</dbReference>
<name>W4V9L9_9FIRM</name>
<keyword evidence="2" id="KW-0808">Transferase</keyword>
<evidence type="ECO:0000256" key="3">
    <source>
        <dbReference type="ARBA" id="ARBA00022691"/>
    </source>
</evidence>
<keyword evidence="3" id="KW-0949">S-adenosyl-L-methionine</keyword>
<reference evidence="5" key="1">
    <citation type="journal article" date="2014" name="Genome Announc.">
        <title>Draft Genome Sequence of Clostridium straminisolvens Strain JCM 21531T, Isolated from a Cellulose-Degrading Bacterial Community.</title>
        <authorList>
            <person name="Yuki M."/>
            <person name="Oshima K."/>
            <person name="Suda W."/>
            <person name="Sakamoto M."/>
            <person name="Kitamura K."/>
            <person name="Iida T."/>
            <person name="Hattori M."/>
            <person name="Ohkuma M."/>
        </authorList>
    </citation>
    <scope>NUCLEOTIDE SEQUENCE [LARGE SCALE GENOMIC DNA]</scope>
    <source>
        <strain evidence="5">JCM 21531</strain>
    </source>
</reference>
<dbReference type="Pfam" id="PF05063">
    <property type="entry name" value="MT-A70"/>
    <property type="match status" value="1"/>
</dbReference>
<evidence type="ECO:0000256" key="1">
    <source>
        <dbReference type="ARBA" id="ARBA00022603"/>
    </source>
</evidence>
<organism evidence="5 6">
    <name type="scientific">Acetivibrio straminisolvens JCM 21531</name>
    <dbReference type="NCBI Taxonomy" id="1294263"/>
    <lineage>
        <taxon>Bacteria</taxon>
        <taxon>Bacillati</taxon>
        <taxon>Bacillota</taxon>
        <taxon>Clostridia</taxon>
        <taxon>Eubacteriales</taxon>
        <taxon>Oscillospiraceae</taxon>
        <taxon>Acetivibrio</taxon>
    </lineage>
</organism>
<dbReference type="PROSITE" id="PS51143">
    <property type="entry name" value="MT_A70"/>
    <property type="match status" value="1"/>
</dbReference>
<dbReference type="InterPro" id="IPR029063">
    <property type="entry name" value="SAM-dependent_MTases_sf"/>
</dbReference>
<dbReference type="PROSITE" id="PS00092">
    <property type="entry name" value="N6_MTASE"/>
    <property type="match status" value="1"/>
</dbReference>
<comment type="caution">
    <text evidence="5">The sequence shown here is derived from an EMBL/GenBank/DDBJ whole genome shotgun (WGS) entry which is preliminary data.</text>
</comment>
<dbReference type="EMBL" id="BAVR01000039">
    <property type="protein sequence ID" value="GAE89508.1"/>
    <property type="molecule type" value="Genomic_DNA"/>
</dbReference>
<dbReference type="GO" id="GO:0003676">
    <property type="term" value="F:nucleic acid binding"/>
    <property type="evidence" value="ECO:0007669"/>
    <property type="project" value="InterPro"/>
</dbReference>
<dbReference type="GO" id="GO:0032259">
    <property type="term" value="P:methylation"/>
    <property type="evidence" value="ECO:0007669"/>
    <property type="project" value="UniProtKB-KW"/>
</dbReference>
<gene>
    <name evidence="5" type="ORF">JCM21531_3044</name>
</gene>
<keyword evidence="6" id="KW-1185">Reference proteome</keyword>
<evidence type="ECO:0000256" key="4">
    <source>
        <dbReference type="PROSITE-ProRule" id="PRU00489"/>
    </source>
</evidence>